<proteinExistence type="inferred from homology"/>
<comment type="caution">
    <text evidence="9">The sequence shown here is derived from an EMBL/GenBank/DDBJ whole genome shotgun (WGS) entry which is preliminary data.</text>
</comment>
<reference evidence="9 10" key="1">
    <citation type="submission" date="2017-11" db="EMBL/GenBank/DDBJ databases">
        <authorList>
            <person name="Founou R.C."/>
            <person name="Founou L."/>
            <person name="Allam M."/>
            <person name="Ismail A."/>
            <person name="Essack S.Y."/>
        </authorList>
    </citation>
    <scope>NUCLEOTIDE SEQUENCE [LARGE SCALE GENOMIC DNA]</scope>
    <source>
        <strain evidence="9 10">G811N2B1</strain>
    </source>
</reference>
<evidence type="ECO:0000256" key="2">
    <source>
        <dbReference type="ARBA" id="ARBA00006679"/>
    </source>
</evidence>
<keyword evidence="6 7" id="KW-0472">Membrane</keyword>
<protein>
    <submittedName>
        <fullName evidence="9">DoxX family protein</fullName>
    </submittedName>
</protein>
<gene>
    <name evidence="9" type="ORF">CV019_13195</name>
    <name evidence="8" type="ORF">RO950_10585</name>
</gene>
<feature type="transmembrane region" description="Helical" evidence="7">
    <location>
        <begin position="94"/>
        <end position="111"/>
    </location>
</feature>
<keyword evidence="5 7" id="KW-1133">Transmembrane helix</keyword>
<feature type="transmembrane region" description="Helical" evidence="7">
    <location>
        <begin position="6"/>
        <end position="26"/>
    </location>
</feature>
<dbReference type="Proteomes" id="UP000238153">
    <property type="component" value="Unassembled WGS sequence"/>
</dbReference>
<dbReference type="AlphaFoldDB" id="A0A2A1K540"/>
<evidence type="ECO:0000256" key="6">
    <source>
        <dbReference type="ARBA" id="ARBA00023136"/>
    </source>
</evidence>
<name>A0A2A1K540_STAHA</name>
<dbReference type="EMBL" id="JAVSOO010000032">
    <property type="protein sequence ID" value="MDT4287426.1"/>
    <property type="molecule type" value="Genomic_DNA"/>
</dbReference>
<keyword evidence="3" id="KW-1003">Cell membrane</keyword>
<evidence type="ECO:0000313" key="11">
    <source>
        <dbReference type="Proteomes" id="UP001269271"/>
    </source>
</evidence>
<comment type="similarity">
    <text evidence="2">Belongs to the DoxX family.</text>
</comment>
<reference evidence="8 11" key="2">
    <citation type="submission" date="2023-08" db="EMBL/GenBank/DDBJ databases">
        <title>Genomic surveillance of Staphylococcus haemolyticus neonatal outbreak in southern France.</title>
        <authorList>
            <person name="Magnan C."/>
            <person name="Morsli M."/>
            <person name="Thiery B."/>
            <person name="Salipante F."/>
            <person name="Attar J."/>
            <person name="Massimo D.M."/>
            <person name="Ory J."/>
            <person name="Pantel A."/>
            <person name="Lavigne J.-P."/>
        </authorList>
    </citation>
    <scope>NUCLEOTIDE SEQUENCE [LARGE SCALE GENOMIC DNA]</scope>
    <source>
        <strain evidence="8 11">NSH026</strain>
    </source>
</reference>
<dbReference type="Pfam" id="PF07681">
    <property type="entry name" value="DoxX"/>
    <property type="match status" value="1"/>
</dbReference>
<dbReference type="PANTHER" id="PTHR33452">
    <property type="entry name" value="OXIDOREDUCTASE CATD-RELATED"/>
    <property type="match status" value="1"/>
</dbReference>
<keyword evidence="11" id="KW-1185">Reference proteome</keyword>
<dbReference type="Proteomes" id="UP001269271">
    <property type="component" value="Unassembled WGS sequence"/>
</dbReference>
<dbReference type="STRING" id="1283.ShL2_02278"/>
<dbReference type="GO" id="GO:0005886">
    <property type="term" value="C:plasma membrane"/>
    <property type="evidence" value="ECO:0007669"/>
    <property type="project" value="UniProtKB-SubCell"/>
</dbReference>
<dbReference type="GeneID" id="93781706"/>
<sequence length="118" mass="12981">MRIGLLLIRLMLGITFTIHGAQKVFGGFKEPMAMISDLGFPAFFGVILGLFEFIGGILMIIGLFANYIAAGFIIIMLGALFTVHLSQGYMTSELVIILLVMSVAVLISYNWKKALELY</sequence>
<dbReference type="KEGG" id="shh:ShL2_02278"/>
<evidence type="ECO:0000256" key="1">
    <source>
        <dbReference type="ARBA" id="ARBA00004651"/>
    </source>
</evidence>
<feature type="transmembrane region" description="Helical" evidence="7">
    <location>
        <begin position="38"/>
        <end position="61"/>
    </location>
</feature>
<dbReference type="EMBL" id="PGWX01000492">
    <property type="protein sequence ID" value="PPJ70033.1"/>
    <property type="molecule type" value="Genomic_DNA"/>
</dbReference>
<dbReference type="InterPro" id="IPR032808">
    <property type="entry name" value="DoxX"/>
</dbReference>
<evidence type="ECO:0000313" key="8">
    <source>
        <dbReference type="EMBL" id="MDT4287426.1"/>
    </source>
</evidence>
<evidence type="ECO:0000313" key="9">
    <source>
        <dbReference type="EMBL" id="PPJ70033.1"/>
    </source>
</evidence>
<dbReference type="InterPro" id="IPR051907">
    <property type="entry name" value="DoxX-like_oxidoreductase"/>
</dbReference>
<feature type="transmembrane region" description="Helical" evidence="7">
    <location>
        <begin position="67"/>
        <end position="85"/>
    </location>
</feature>
<evidence type="ECO:0000313" key="10">
    <source>
        <dbReference type="Proteomes" id="UP000238153"/>
    </source>
</evidence>
<accession>A0A2A1K540</accession>
<evidence type="ECO:0000256" key="5">
    <source>
        <dbReference type="ARBA" id="ARBA00022989"/>
    </source>
</evidence>
<organism evidence="9 10">
    <name type="scientific">Staphylococcus haemolyticus</name>
    <dbReference type="NCBI Taxonomy" id="1283"/>
    <lineage>
        <taxon>Bacteria</taxon>
        <taxon>Bacillati</taxon>
        <taxon>Bacillota</taxon>
        <taxon>Bacilli</taxon>
        <taxon>Bacillales</taxon>
        <taxon>Staphylococcaceae</taxon>
        <taxon>Staphylococcus</taxon>
    </lineage>
</organism>
<evidence type="ECO:0000256" key="3">
    <source>
        <dbReference type="ARBA" id="ARBA00022475"/>
    </source>
</evidence>
<dbReference type="RefSeq" id="WP_016931339.1">
    <property type="nucleotide sequence ID" value="NZ_BKAY01000030.1"/>
</dbReference>
<dbReference type="PANTHER" id="PTHR33452:SF1">
    <property type="entry name" value="INNER MEMBRANE PROTEIN YPHA-RELATED"/>
    <property type="match status" value="1"/>
</dbReference>
<evidence type="ECO:0000256" key="4">
    <source>
        <dbReference type="ARBA" id="ARBA00022692"/>
    </source>
</evidence>
<evidence type="ECO:0000256" key="7">
    <source>
        <dbReference type="SAM" id="Phobius"/>
    </source>
</evidence>
<keyword evidence="4 7" id="KW-0812">Transmembrane</keyword>
<comment type="subcellular location">
    <subcellularLocation>
        <location evidence="1">Cell membrane</location>
        <topology evidence="1">Multi-pass membrane protein</topology>
    </subcellularLocation>
</comment>